<keyword evidence="4" id="KW-1185">Reference proteome</keyword>
<evidence type="ECO:0000256" key="1">
    <source>
        <dbReference type="SAM" id="MobiDB-lite"/>
    </source>
</evidence>
<dbReference type="PANTHER" id="PTHR33619:SF3">
    <property type="entry name" value="POLYSACCHARIDE EXPORT PROTEIN GFCE-RELATED"/>
    <property type="match status" value="1"/>
</dbReference>
<accession>A0A1H3EMS7</accession>
<dbReference type="Proteomes" id="UP000199249">
    <property type="component" value="Unassembled WGS sequence"/>
</dbReference>
<dbReference type="PROSITE" id="PS51257">
    <property type="entry name" value="PROKAR_LIPOPROTEIN"/>
    <property type="match status" value="1"/>
</dbReference>
<feature type="region of interest" description="Disordered" evidence="1">
    <location>
        <begin position="108"/>
        <end position="127"/>
    </location>
</feature>
<evidence type="ECO:0000313" key="4">
    <source>
        <dbReference type="Proteomes" id="UP000199249"/>
    </source>
</evidence>
<dbReference type="EMBL" id="FNOV01000003">
    <property type="protein sequence ID" value="SDX79910.1"/>
    <property type="molecule type" value="Genomic_DNA"/>
</dbReference>
<feature type="transmembrane region" description="Helical" evidence="2">
    <location>
        <begin position="293"/>
        <end position="313"/>
    </location>
</feature>
<proteinExistence type="predicted"/>
<evidence type="ECO:0000256" key="2">
    <source>
        <dbReference type="SAM" id="Phobius"/>
    </source>
</evidence>
<dbReference type="PANTHER" id="PTHR33619">
    <property type="entry name" value="POLYSACCHARIDE EXPORT PROTEIN GFCE-RELATED"/>
    <property type="match status" value="1"/>
</dbReference>
<sequence length="322" mass="35133">MPHSLLRRLLTLWLLCLPAALWLGSCSAARVHQQNILFRTDGAGRIDTARLRDVVNRAERNYIIQPNDYIEVRVYTNEGERILDPNGELQFGIQGAAGGVGGNAGAGRSAGTGVAGGRQQQGQGQGQQQNQQGYNVFLVQHDGVVRLPMVNYQRLAGLSLLQADSLLQIKYTEFYKGVFVATRVTNNRIFVLGATSGGSGQVIQMSNDNMNLLEVLATAGGIDGAFVGTTATGRAGRADNIRLIRGSLKNPQVQIINLTTIDGMRRANLQVEPNDIIYVEPIRRPFYEGLQDITPLFAIVSSITSIVTTVFLIQEINRRSNQ</sequence>
<evidence type="ECO:0000313" key="3">
    <source>
        <dbReference type="EMBL" id="SDX79910.1"/>
    </source>
</evidence>
<gene>
    <name evidence="3" type="ORF">SAMN04488069_103218</name>
</gene>
<dbReference type="STRING" id="651662.SAMN04488069_103218"/>
<keyword evidence="2" id="KW-0812">Transmembrane</keyword>
<dbReference type="InterPro" id="IPR049712">
    <property type="entry name" value="Poly_export"/>
</dbReference>
<dbReference type="Gene3D" id="3.30.1950.10">
    <property type="entry name" value="wza like domain"/>
    <property type="match status" value="1"/>
</dbReference>
<dbReference type="AlphaFoldDB" id="A0A1H3EMS7"/>
<keyword evidence="2" id="KW-0472">Membrane</keyword>
<name>A0A1H3EMS7_9BACT</name>
<protein>
    <submittedName>
        <fullName evidence="3">Polysaccharide export outer membrane protein</fullName>
    </submittedName>
</protein>
<keyword evidence="2" id="KW-1133">Transmembrane helix</keyword>
<dbReference type="Gene3D" id="3.10.560.10">
    <property type="entry name" value="Outer membrane lipoprotein wza domain like"/>
    <property type="match status" value="1"/>
</dbReference>
<dbReference type="RefSeq" id="WP_092738535.1">
    <property type="nucleotide sequence ID" value="NZ_FNOV01000003.1"/>
</dbReference>
<reference evidence="4" key="1">
    <citation type="submission" date="2016-10" db="EMBL/GenBank/DDBJ databases">
        <authorList>
            <person name="Varghese N."/>
            <person name="Submissions S."/>
        </authorList>
    </citation>
    <scope>NUCLEOTIDE SEQUENCE [LARGE SCALE GENOMIC DNA]</scope>
    <source>
        <strain evidence="4">CGMCC 1.8975</strain>
    </source>
</reference>
<dbReference type="OrthoDB" id="1466931at2"/>
<dbReference type="GO" id="GO:0015159">
    <property type="term" value="F:polysaccharide transmembrane transporter activity"/>
    <property type="evidence" value="ECO:0007669"/>
    <property type="project" value="InterPro"/>
</dbReference>
<organism evidence="3 4">
    <name type="scientific">Hymenobacter psychrophilus</name>
    <dbReference type="NCBI Taxonomy" id="651662"/>
    <lineage>
        <taxon>Bacteria</taxon>
        <taxon>Pseudomonadati</taxon>
        <taxon>Bacteroidota</taxon>
        <taxon>Cytophagia</taxon>
        <taxon>Cytophagales</taxon>
        <taxon>Hymenobacteraceae</taxon>
        <taxon>Hymenobacter</taxon>
    </lineage>
</organism>
<feature type="compositionally biased region" description="Low complexity" evidence="1">
    <location>
        <begin position="117"/>
        <end position="127"/>
    </location>
</feature>